<dbReference type="Proteomes" id="UP000001660">
    <property type="component" value="Chromosome"/>
</dbReference>
<name>D8PEG2_9BACT</name>
<gene>
    <name evidence="1" type="ORF">NIDE1895</name>
</gene>
<dbReference type="AlphaFoldDB" id="D8PEG2"/>
<keyword evidence="2" id="KW-1185">Reference proteome</keyword>
<dbReference type="SUPFAM" id="SSF89360">
    <property type="entry name" value="HesB-like domain"/>
    <property type="match status" value="1"/>
</dbReference>
<proteinExistence type="predicted"/>
<sequence length="102" mass="11578">MLNLTWTALERLRKLIEEHPEDPVVRITLRDVDTQRLSLSITLEPAAQEEDEVQHIEGLTVALERTSVHRTNGMTVDFQTDKGFTFVHPPTDDLGLIMPSSN</sequence>
<organism evidence="1 2">
    <name type="scientific">Nitrospira defluvii</name>
    <dbReference type="NCBI Taxonomy" id="330214"/>
    <lineage>
        <taxon>Bacteria</taxon>
        <taxon>Pseudomonadati</taxon>
        <taxon>Nitrospirota</taxon>
        <taxon>Nitrospiria</taxon>
        <taxon>Nitrospirales</taxon>
        <taxon>Nitrospiraceae</taxon>
        <taxon>Nitrospira</taxon>
    </lineage>
</organism>
<protein>
    <submittedName>
        <fullName evidence="1">Putative Iron-sulfur cluster assembly protein</fullName>
    </submittedName>
</protein>
<dbReference type="EMBL" id="FP929003">
    <property type="protein sequence ID" value="CBK41621.1"/>
    <property type="molecule type" value="Genomic_DNA"/>
</dbReference>
<dbReference type="eggNOG" id="COG0316">
    <property type="taxonomic scope" value="Bacteria"/>
</dbReference>
<reference evidence="1 2" key="1">
    <citation type="journal article" date="2010" name="Proc. Natl. Acad. Sci. U.S.A.">
        <title>A Nitrospira metagenome illuminates the physiology and evolution of globally important nitrite-oxidizing bacteria.</title>
        <authorList>
            <person name="Lucker S."/>
            <person name="Wagner M."/>
            <person name="Maixner F."/>
            <person name="Pelletier E."/>
            <person name="Koch H."/>
            <person name="Vacherie B."/>
            <person name="Rattei T."/>
            <person name="Sinninghe Damste J."/>
            <person name="Spieck E."/>
            <person name="Le Paslier D."/>
            <person name="Daims H."/>
        </authorList>
    </citation>
    <scope>NUCLEOTIDE SEQUENCE [LARGE SCALE GENOMIC DNA]</scope>
</reference>
<dbReference type="STRING" id="330214.NIDE1895"/>
<dbReference type="HOGENOM" id="CLU_2272283_0_0_0"/>
<accession>D8PEG2</accession>
<dbReference type="InterPro" id="IPR035903">
    <property type="entry name" value="HesB-like_dom_sf"/>
</dbReference>
<dbReference type="Gene3D" id="2.60.300.12">
    <property type="entry name" value="HesB-like domain"/>
    <property type="match status" value="1"/>
</dbReference>
<evidence type="ECO:0000313" key="1">
    <source>
        <dbReference type="EMBL" id="CBK41621.1"/>
    </source>
</evidence>
<dbReference type="KEGG" id="nde:NIDE1895"/>
<evidence type="ECO:0000313" key="2">
    <source>
        <dbReference type="Proteomes" id="UP000001660"/>
    </source>
</evidence>
<dbReference type="OrthoDB" id="9835475at2"/>